<dbReference type="Proteomes" id="UP001470230">
    <property type="component" value="Unassembled WGS sequence"/>
</dbReference>
<dbReference type="InterPro" id="IPR023298">
    <property type="entry name" value="ATPase_P-typ_TM_dom_sf"/>
</dbReference>
<evidence type="ECO:0000256" key="2">
    <source>
        <dbReference type="ARBA" id="ARBA00022692"/>
    </source>
</evidence>
<keyword evidence="3 5" id="KW-1133">Transmembrane helix</keyword>
<feature type="transmembrane region" description="Helical" evidence="5">
    <location>
        <begin position="7"/>
        <end position="29"/>
    </location>
</feature>
<feature type="transmembrane region" description="Helical" evidence="5">
    <location>
        <begin position="78"/>
        <end position="102"/>
    </location>
</feature>
<evidence type="ECO:0000256" key="5">
    <source>
        <dbReference type="SAM" id="Phobius"/>
    </source>
</evidence>
<dbReference type="SUPFAM" id="SSF81665">
    <property type="entry name" value="Calcium ATPase, transmembrane domain M"/>
    <property type="match status" value="1"/>
</dbReference>
<evidence type="ECO:0000256" key="4">
    <source>
        <dbReference type="ARBA" id="ARBA00023136"/>
    </source>
</evidence>
<name>A0ABR2KWN2_9EUKA</name>
<sequence>MGCCGGIARWIIGIICTCVIICSVVGAVLVYKKEKDESWSKLIKNNIPFIFIIVVMVCAIVSSIIGFLLCCCKKRGLYITYLIIIIIVIAIEIVAIVLAFTYKDKIIDGINDNWYNGKFNNTRINIEKKYECCGFKNLNPDIQCGFVPKDGISNLCYNKIDQEIEKNMKNLQIVAIVITIVELILLICASYLVCCNNEKMGVE</sequence>
<evidence type="ECO:0000313" key="6">
    <source>
        <dbReference type="EMBL" id="KAK8895156.1"/>
    </source>
</evidence>
<evidence type="ECO:0000256" key="1">
    <source>
        <dbReference type="ARBA" id="ARBA00004141"/>
    </source>
</evidence>
<organism evidence="6 7">
    <name type="scientific">Tritrichomonas musculus</name>
    <dbReference type="NCBI Taxonomy" id="1915356"/>
    <lineage>
        <taxon>Eukaryota</taxon>
        <taxon>Metamonada</taxon>
        <taxon>Parabasalia</taxon>
        <taxon>Tritrichomonadida</taxon>
        <taxon>Tritrichomonadidae</taxon>
        <taxon>Tritrichomonas</taxon>
    </lineage>
</organism>
<accession>A0ABR2KWN2</accession>
<keyword evidence="2 5" id="KW-0812">Transmembrane</keyword>
<evidence type="ECO:0000256" key="3">
    <source>
        <dbReference type="ARBA" id="ARBA00022989"/>
    </source>
</evidence>
<keyword evidence="4 5" id="KW-0472">Membrane</keyword>
<evidence type="ECO:0008006" key="8">
    <source>
        <dbReference type="Google" id="ProtNLM"/>
    </source>
</evidence>
<feature type="transmembrane region" description="Helical" evidence="5">
    <location>
        <begin position="49"/>
        <end position="71"/>
    </location>
</feature>
<reference evidence="6 7" key="1">
    <citation type="submission" date="2024-04" db="EMBL/GenBank/DDBJ databases">
        <title>Tritrichomonas musculus Genome.</title>
        <authorList>
            <person name="Alves-Ferreira E."/>
            <person name="Grigg M."/>
            <person name="Lorenzi H."/>
            <person name="Galac M."/>
        </authorList>
    </citation>
    <scope>NUCLEOTIDE SEQUENCE [LARGE SCALE GENOMIC DNA]</scope>
    <source>
        <strain evidence="6 7">EAF2021</strain>
    </source>
</reference>
<comment type="subcellular location">
    <subcellularLocation>
        <location evidence="1">Membrane</location>
        <topology evidence="1">Multi-pass membrane protein</topology>
    </subcellularLocation>
</comment>
<proteinExistence type="predicted"/>
<comment type="caution">
    <text evidence="6">The sequence shown here is derived from an EMBL/GenBank/DDBJ whole genome shotgun (WGS) entry which is preliminary data.</text>
</comment>
<dbReference type="EMBL" id="JAPFFF010000003">
    <property type="protein sequence ID" value="KAK8895156.1"/>
    <property type="molecule type" value="Genomic_DNA"/>
</dbReference>
<keyword evidence="7" id="KW-1185">Reference proteome</keyword>
<feature type="transmembrane region" description="Helical" evidence="5">
    <location>
        <begin position="173"/>
        <end position="194"/>
    </location>
</feature>
<evidence type="ECO:0000313" key="7">
    <source>
        <dbReference type="Proteomes" id="UP001470230"/>
    </source>
</evidence>
<protein>
    <recommendedName>
        <fullName evidence="8">Tetraspanin family protein</fullName>
    </recommendedName>
</protein>
<dbReference type="Pfam" id="PF00335">
    <property type="entry name" value="Tetraspanin"/>
    <property type="match status" value="1"/>
</dbReference>
<gene>
    <name evidence="6" type="ORF">M9Y10_023598</name>
</gene>
<dbReference type="InterPro" id="IPR018499">
    <property type="entry name" value="Tetraspanin/Peripherin"/>
</dbReference>